<dbReference type="SUPFAM" id="SSF55816">
    <property type="entry name" value="5'-nucleotidase (syn. UDP-sugar hydrolase), C-terminal domain"/>
    <property type="match status" value="1"/>
</dbReference>
<feature type="domain" description="Calcineurin-like phosphoesterase" evidence="3">
    <location>
        <begin position="14"/>
        <end position="213"/>
    </location>
</feature>
<evidence type="ECO:0000259" key="3">
    <source>
        <dbReference type="Pfam" id="PF00149"/>
    </source>
</evidence>
<keyword evidence="6" id="KW-1185">Reference proteome</keyword>
<evidence type="ECO:0000256" key="1">
    <source>
        <dbReference type="ARBA" id="ARBA00022729"/>
    </source>
</evidence>
<keyword evidence="2" id="KW-0378">Hydrolase</keyword>
<dbReference type="GO" id="GO:0009166">
    <property type="term" value="P:nucleotide catabolic process"/>
    <property type="evidence" value="ECO:0007669"/>
    <property type="project" value="InterPro"/>
</dbReference>
<dbReference type="SUPFAM" id="SSF56300">
    <property type="entry name" value="Metallo-dependent phosphatases"/>
    <property type="match status" value="1"/>
</dbReference>
<dbReference type="InterPro" id="IPR006146">
    <property type="entry name" value="5'-Nucleotdase_CS"/>
</dbReference>
<dbReference type="GO" id="GO:0000166">
    <property type="term" value="F:nucleotide binding"/>
    <property type="evidence" value="ECO:0007669"/>
    <property type="project" value="UniProtKB-KW"/>
</dbReference>
<sequence length="498" mass="54952">MAMRAGRGEPVRIHLLHTNDVHSQLENFMRAGAALRRLRDEARASGEWVLTFDVGDVLDRVRPETEATRGLVNAALMDALGYDGWVFGNNEGLTIPVAEWPRLVSRSGTIAFGTNIRAIGGAPLPFLRDWQIYDCGGVRLGVFGLTPDYRTSYQRLGVDVHAPHRAARRAVEALRAAGCDVVVLLSHLGLGADRRLAEQVPGVDVILGGHTHHFMEGAEQIGDTYIFQPGKHALVFGHTVIDYDPRVRRVRAVRGEPVPVHPHDPLDTAMLSAYRGYLPDVEAELDRMVARLPARLPVAFDRESPFANLLVDALFDRYPCDIGIMMSGALTASLLPGPVRVKHMLGACSTPTRPVSLTLTGEDIRHLLAQSVQPEVYHRPGFGFGFRGGVVGWLALANADVTLSHAPGSERMRIEEIRVGGEPIQSGRDYRVITCEYLWLSPVFDVFRRARDAEIQVPLAREVLLERIGDPRLQRQAFRPRWQVVPGPDSSGESEVQG</sequence>
<dbReference type="InterPro" id="IPR006179">
    <property type="entry name" value="5_nucleotidase/apyrase"/>
</dbReference>
<dbReference type="STRING" id="392015.SAMN05421543_11355"/>
<evidence type="ECO:0000313" key="5">
    <source>
        <dbReference type="EMBL" id="SFU91703.1"/>
    </source>
</evidence>
<dbReference type="Pfam" id="PF00149">
    <property type="entry name" value="Metallophos"/>
    <property type="match status" value="1"/>
</dbReference>
<dbReference type="GO" id="GO:0046872">
    <property type="term" value="F:metal ion binding"/>
    <property type="evidence" value="ECO:0007669"/>
    <property type="project" value="InterPro"/>
</dbReference>
<evidence type="ECO:0000256" key="2">
    <source>
        <dbReference type="RuleBase" id="RU362119"/>
    </source>
</evidence>
<comment type="similarity">
    <text evidence="2">Belongs to the 5'-nucleotidase family.</text>
</comment>
<gene>
    <name evidence="5" type="ORF">SAMN05421543_11355</name>
</gene>
<dbReference type="PRINTS" id="PR01607">
    <property type="entry name" value="APYRASEFAMLY"/>
</dbReference>
<dbReference type="GO" id="GO:0016788">
    <property type="term" value="F:hydrolase activity, acting on ester bonds"/>
    <property type="evidence" value="ECO:0007669"/>
    <property type="project" value="InterPro"/>
</dbReference>
<dbReference type="InterPro" id="IPR029052">
    <property type="entry name" value="Metallo-depent_PP-like"/>
</dbReference>
<dbReference type="InterPro" id="IPR004843">
    <property type="entry name" value="Calcineurin-like_PHP"/>
</dbReference>
<feature type="domain" description="5'-Nucleotidase C-terminal" evidence="4">
    <location>
        <begin position="301"/>
        <end position="438"/>
    </location>
</feature>
<protein>
    <submittedName>
        <fullName evidence="5">2',3'-cyclic-nucleotide 2'-phosphodiesterase/5'-or 3'-nucleotidase, 5'-nucleotidase family</fullName>
    </submittedName>
</protein>
<dbReference type="EMBL" id="FPBV01000013">
    <property type="protein sequence ID" value="SFU91703.1"/>
    <property type="molecule type" value="Genomic_DNA"/>
</dbReference>
<dbReference type="Gene3D" id="3.60.21.10">
    <property type="match status" value="1"/>
</dbReference>
<dbReference type="InterPro" id="IPR008334">
    <property type="entry name" value="5'-Nucleotdase_C"/>
</dbReference>
<organism evidence="5 6">
    <name type="scientific">Alicyclobacillus macrosporangiidus</name>
    <dbReference type="NCBI Taxonomy" id="392015"/>
    <lineage>
        <taxon>Bacteria</taxon>
        <taxon>Bacillati</taxon>
        <taxon>Bacillota</taxon>
        <taxon>Bacilli</taxon>
        <taxon>Bacillales</taxon>
        <taxon>Alicyclobacillaceae</taxon>
        <taxon>Alicyclobacillus</taxon>
    </lineage>
</organism>
<accession>A0A1I7K2L4</accession>
<dbReference type="InterPro" id="IPR036907">
    <property type="entry name" value="5'-Nucleotdase_C_sf"/>
</dbReference>
<dbReference type="PANTHER" id="PTHR11575">
    <property type="entry name" value="5'-NUCLEOTIDASE-RELATED"/>
    <property type="match status" value="1"/>
</dbReference>
<dbReference type="CDD" id="cd00845">
    <property type="entry name" value="MPP_UshA_N_like"/>
    <property type="match status" value="1"/>
</dbReference>
<keyword evidence="1" id="KW-0732">Signal</keyword>
<dbReference type="eggNOG" id="COG0737">
    <property type="taxonomic scope" value="Bacteria"/>
</dbReference>
<dbReference type="PROSITE" id="PS00785">
    <property type="entry name" value="5_NUCLEOTIDASE_1"/>
    <property type="match status" value="1"/>
</dbReference>
<name>A0A1I7K2L4_9BACL</name>
<dbReference type="PANTHER" id="PTHR11575:SF24">
    <property type="entry name" value="5'-NUCLEOTIDASE"/>
    <property type="match status" value="1"/>
</dbReference>
<reference evidence="6" key="1">
    <citation type="submission" date="2016-10" db="EMBL/GenBank/DDBJ databases">
        <authorList>
            <person name="Varghese N."/>
        </authorList>
    </citation>
    <scope>NUCLEOTIDE SEQUENCE [LARGE SCALE GENOMIC DNA]</scope>
    <source>
        <strain evidence="6">DSM 17980</strain>
    </source>
</reference>
<dbReference type="AlphaFoldDB" id="A0A1I7K2L4"/>
<evidence type="ECO:0000259" key="4">
    <source>
        <dbReference type="Pfam" id="PF02872"/>
    </source>
</evidence>
<dbReference type="Gene3D" id="3.90.780.10">
    <property type="entry name" value="5'-Nucleotidase, C-terminal domain"/>
    <property type="match status" value="1"/>
</dbReference>
<dbReference type="Proteomes" id="UP000183508">
    <property type="component" value="Unassembled WGS sequence"/>
</dbReference>
<keyword evidence="2" id="KW-0547">Nucleotide-binding</keyword>
<evidence type="ECO:0000313" key="6">
    <source>
        <dbReference type="Proteomes" id="UP000183508"/>
    </source>
</evidence>
<proteinExistence type="inferred from homology"/>
<dbReference type="Pfam" id="PF02872">
    <property type="entry name" value="5_nucleotid_C"/>
    <property type="match status" value="1"/>
</dbReference>